<evidence type="ECO:0008006" key="3">
    <source>
        <dbReference type="Google" id="ProtNLM"/>
    </source>
</evidence>
<dbReference type="Proteomes" id="UP001610444">
    <property type="component" value="Unassembled WGS sequence"/>
</dbReference>
<comment type="caution">
    <text evidence="1">The sequence shown here is derived from an EMBL/GenBank/DDBJ whole genome shotgun (WGS) entry which is preliminary data.</text>
</comment>
<gene>
    <name evidence="1" type="ORF">BJX68DRAFT_259714</name>
</gene>
<sequence length="205" mass="22893">MPSQTITIKYTPEKRLSLLDAITKRPLYHVKVSRQVPQMEMIRLAGSQEGGNNNHAIPADEETYFESRVCTAQFKMTSLDRKSILSTSYSFVSPALSAGDALSPTILTWETDSENNAVGNFRLVVERQMESERKVLVLFRNETFSNELVGTFDIVDGGLDQLVKDEAVISGLAMLAMNQSFNLAERLRAIIAHRLRGVLVPTVRC</sequence>
<dbReference type="GeneID" id="98158916"/>
<dbReference type="EMBL" id="JBFXLR010000104">
    <property type="protein sequence ID" value="KAL2837021.1"/>
    <property type="molecule type" value="Genomic_DNA"/>
</dbReference>
<dbReference type="RefSeq" id="XP_070892352.1">
    <property type="nucleotide sequence ID" value="XM_071043752.1"/>
</dbReference>
<reference evidence="1 2" key="1">
    <citation type="submission" date="2024-07" db="EMBL/GenBank/DDBJ databases">
        <title>Section-level genome sequencing and comparative genomics of Aspergillus sections Usti and Cavernicolus.</title>
        <authorList>
            <consortium name="Lawrence Berkeley National Laboratory"/>
            <person name="Nybo J.L."/>
            <person name="Vesth T.C."/>
            <person name="Theobald S."/>
            <person name="Frisvad J.C."/>
            <person name="Larsen T.O."/>
            <person name="Kjaerboelling I."/>
            <person name="Rothschild-Mancinelli K."/>
            <person name="Lyhne E.K."/>
            <person name="Kogle M.E."/>
            <person name="Barry K."/>
            <person name="Clum A."/>
            <person name="Na H."/>
            <person name="Ledsgaard L."/>
            <person name="Lin J."/>
            <person name="Lipzen A."/>
            <person name="Kuo A."/>
            <person name="Riley R."/>
            <person name="Mondo S."/>
            <person name="LaButti K."/>
            <person name="Haridas S."/>
            <person name="Pangalinan J."/>
            <person name="Salamov A.A."/>
            <person name="Simmons B.A."/>
            <person name="Magnuson J.K."/>
            <person name="Chen J."/>
            <person name="Drula E."/>
            <person name="Henrissat B."/>
            <person name="Wiebenga A."/>
            <person name="Lubbers R.J."/>
            <person name="Gomes A.C."/>
            <person name="Macurrencykelacurrency M.R."/>
            <person name="Stajich J."/>
            <person name="Grigoriev I.V."/>
            <person name="Mortensen U.H."/>
            <person name="De vries R.P."/>
            <person name="Baker S.E."/>
            <person name="Andersen M.R."/>
        </authorList>
    </citation>
    <scope>NUCLEOTIDE SEQUENCE [LARGE SCALE GENOMIC DNA]</scope>
    <source>
        <strain evidence="1 2">CBS 756.74</strain>
    </source>
</reference>
<accession>A0ABR4JAE3</accession>
<name>A0ABR4JAE3_9EURO</name>
<evidence type="ECO:0000313" key="2">
    <source>
        <dbReference type="Proteomes" id="UP001610444"/>
    </source>
</evidence>
<proteinExistence type="predicted"/>
<evidence type="ECO:0000313" key="1">
    <source>
        <dbReference type="EMBL" id="KAL2837021.1"/>
    </source>
</evidence>
<protein>
    <recommendedName>
        <fullName evidence="3">Tubby C-terminal-like domain-containing protein</fullName>
    </recommendedName>
</protein>
<keyword evidence="2" id="KW-1185">Reference proteome</keyword>
<organism evidence="1 2">
    <name type="scientific">Aspergillus pseudodeflectus</name>
    <dbReference type="NCBI Taxonomy" id="176178"/>
    <lineage>
        <taxon>Eukaryota</taxon>
        <taxon>Fungi</taxon>
        <taxon>Dikarya</taxon>
        <taxon>Ascomycota</taxon>
        <taxon>Pezizomycotina</taxon>
        <taxon>Eurotiomycetes</taxon>
        <taxon>Eurotiomycetidae</taxon>
        <taxon>Eurotiales</taxon>
        <taxon>Aspergillaceae</taxon>
        <taxon>Aspergillus</taxon>
        <taxon>Aspergillus subgen. Nidulantes</taxon>
    </lineage>
</organism>